<evidence type="ECO:0000256" key="8">
    <source>
        <dbReference type="SAM" id="MobiDB-lite"/>
    </source>
</evidence>
<evidence type="ECO:0000256" key="2">
    <source>
        <dbReference type="ARBA" id="ARBA00005678"/>
    </source>
</evidence>
<proteinExistence type="inferred from homology"/>
<keyword evidence="3" id="KW-0963">Cytoplasm</keyword>
<dbReference type="InterPro" id="IPR008374">
    <property type="entry name" value="SF_assemblin/giardin_b"/>
</dbReference>
<feature type="coiled-coil region" evidence="7">
    <location>
        <begin position="191"/>
        <end position="218"/>
    </location>
</feature>
<feature type="region of interest" description="Disordered" evidence="8">
    <location>
        <begin position="1"/>
        <end position="23"/>
    </location>
</feature>
<evidence type="ECO:0000256" key="1">
    <source>
        <dbReference type="ARBA" id="ARBA00004245"/>
    </source>
</evidence>
<sequence>MDHQFTQSQCSLGAGDAFSGNQSTRSKLAVLSERIHGFEKQMETEAKQRRESEESRIIAIKEAITKLEKTLNAEIKRRVEANKALQAMFESQLLGVQDKLSSVFVEKFDQLQGALDALNDRLTIVEREFGVEKEKQAKEWEEKNGMIFKDMSTIKAAQDAESQLRQESEVQLAKRLGELEYRTEGRFEAEKNTRQQKYDQAHEELEEAKRIRERNEEKFQTFVLEEIAALKNGLVLESQAREGADDDIVQAVNHYTTALQDALRLVTTS</sequence>
<reference evidence="9 10" key="1">
    <citation type="submission" date="2017-09" db="EMBL/GenBank/DDBJ databases">
        <title>Genome sequencing of Besnoitia besnoiti strain Bb-Ger1.</title>
        <authorList>
            <person name="Schares G."/>
            <person name="Venepally P."/>
            <person name="Lorenzi H.A."/>
        </authorList>
    </citation>
    <scope>NUCLEOTIDE SEQUENCE [LARGE SCALE GENOMIC DNA]</scope>
    <source>
        <strain evidence="9 10">Bb-Ger1</strain>
    </source>
</reference>
<dbReference type="Pfam" id="PF06705">
    <property type="entry name" value="SF-assemblin"/>
    <property type="match status" value="1"/>
</dbReference>
<dbReference type="GO" id="GO:0005200">
    <property type="term" value="F:structural constituent of cytoskeleton"/>
    <property type="evidence" value="ECO:0007669"/>
    <property type="project" value="InterPro"/>
</dbReference>
<evidence type="ECO:0000313" key="10">
    <source>
        <dbReference type="Proteomes" id="UP000224006"/>
    </source>
</evidence>
<evidence type="ECO:0000256" key="5">
    <source>
        <dbReference type="ARBA" id="ARBA00023054"/>
    </source>
</evidence>
<evidence type="ECO:0000256" key="6">
    <source>
        <dbReference type="ARBA" id="ARBA00023212"/>
    </source>
</evidence>
<feature type="compositionally biased region" description="Polar residues" evidence="8">
    <location>
        <begin position="1"/>
        <end position="11"/>
    </location>
</feature>
<dbReference type="PANTHER" id="PTHR40412:SF1">
    <property type="entry name" value="SF-ASSEMBLIN"/>
    <property type="match status" value="1"/>
</dbReference>
<dbReference type="AlphaFoldDB" id="A0A2A9MNM4"/>
<evidence type="ECO:0000256" key="4">
    <source>
        <dbReference type="ARBA" id="ARBA00022701"/>
    </source>
</evidence>
<dbReference type="KEGG" id="bbes:BESB_039650"/>
<evidence type="ECO:0000256" key="7">
    <source>
        <dbReference type="SAM" id="Coils"/>
    </source>
</evidence>
<dbReference type="GeneID" id="40308946"/>
<dbReference type="VEuPathDB" id="ToxoDB:BESB_039650"/>
<dbReference type="GO" id="GO:0005874">
    <property type="term" value="C:microtubule"/>
    <property type="evidence" value="ECO:0007669"/>
    <property type="project" value="UniProtKB-KW"/>
</dbReference>
<gene>
    <name evidence="9" type="ORF">BESB_039650</name>
</gene>
<name>A0A2A9MNM4_BESBE</name>
<comment type="caution">
    <text evidence="9">The sequence shown here is derived from an EMBL/GenBank/DDBJ whole genome shotgun (WGS) entry which is preliminary data.</text>
</comment>
<comment type="subcellular location">
    <subcellularLocation>
        <location evidence="1">Cytoplasm</location>
        <location evidence="1">Cytoskeleton</location>
    </subcellularLocation>
</comment>
<dbReference type="OrthoDB" id="436841at2759"/>
<keyword evidence="10" id="KW-1185">Reference proteome</keyword>
<dbReference type="RefSeq" id="XP_029221516.1">
    <property type="nucleotide sequence ID" value="XM_029362551.1"/>
</dbReference>
<organism evidence="9 10">
    <name type="scientific">Besnoitia besnoiti</name>
    <name type="common">Apicomplexan protozoan</name>
    <dbReference type="NCBI Taxonomy" id="94643"/>
    <lineage>
        <taxon>Eukaryota</taxon>
        <taxon>Sar</taxon>
        <taxon>Alveolata</taxon>
        <taxon>Apicomplexa</taxon>
        <taxon>Conoidasida</taxon>
        <taxon>Coccidia</taxon>
        <taxon>Eucoccidiorida</taxon>
        <taxon>Eimeriorina</taxon>
        <taxon>Sarcocystidae</taxon>
        <taxon>Besnoitia</taxon>
    </lineage>
</organism>
<dbReference type="Proteomes" id="UP000224006">
    <property type="component" value="Chromosome II"/>
</dbReference>
<dbReference type="PRINTS" id="PR01799">
    <property type="entry name" value="SFASSEMBLIN"/>
</dbReference>
<evidence type="ECO:0000313" key="9">
    <source>
        <dbReference type="EMBL" id="PFH37507.1"/>
    </source>
</evidence>
<keyword evidence="6" id="KW-0206">Cytoskeleton</keyword>
<keyword evidence="4" id="KW-0493">Microtubule</keyword>
<evidence type="ECO:0000256" key="3">
    <source>
        <dbReference type="ARBA" id="ARBA00022490"/>
    </source>
</evidence>
<dbReference type="PANTHER" id="PTHR40412">
    <property type="entry name" value="SF-ASSEMBLIN"/>
    <property type="match status" value="1"/>
</dbReference>
<protein>
    <submittedName>
        <fullName evidence="9">Putative SF-assemblin</fullName>
    </submittedName>
</protein>
<dbReference type="EMBL" id="NWUJ01000002">
    <property type="protein sequence ID" value="PFH37507.1"/>
    <property type="molecule type" value="Genomic_DNA"/>
</dbReference>
<keyword evidence="5 7" id="KW-0175">Coiled coil</keyword>
<comment type="similarity">
    <text evidence="2">Belongs to the SF-assemblin family.</text>
</comment>
<accession>A0A2A9MNM4</accession>